<gene>
    <name evidence="1" type="ORF">L6164_022166</name>
</gene>
<evidence type="ECO:0000313" key="2">
    <source>
        <dbReference type="Proteomes" id="UP000828941"/>
    </source>
</evidence>
<name>A0ACB9MG44_BAUVA</name>
<comment type="caution">
    <text evidence="1">The sequence shown here is derived from an EMBL/GenBank/DDBJ whole genome shotgun (WGS) entry which is preliminary data.</text>
</comment>
<sequence>MMMASSFSCALGCLRALPEKSWAKIANLANKTKKLGQDDPRRVTHSLKVGLALTLVSMFFYFRALYDDFGANSIWAVMTVVVVMEFSVGAIMTFMRFVPGVKARYDYGFSIFILTFCFVSISGYRDDQILEFACKRVLTIIIGSFIAMVVCICVYPVWIGEDLHNLVADKLEKLAKFLQGFANDYFNASENGQGQTKTDKSFAEQYESVLTSKSKEETMANLARWEFGHGQFRFRHPWRQYLKVGNLTWQCAYKLEALDFYLKSETQTPLKLRMKIKDACQCTSSESGQALKEITSAVKSMTCSPKAKAHIALAKGGVESLNSILRSNPWEGVALLEIVPVAAVVSLLTEVVTCVERISEAIDELASLAHFKTAATTTTKPVLLPLLHEGIMKPISASDESQYHNTVDGSTSPNLPKENGSSSIVVVVQ</sequence>
<organism evidence="1 2">
    <name type="scientific">Bauhinia variegata</name>
    <name type="common">Purple orchid tree</name>
    <name type="synonym">Phanera variegata</name>
    <dbReference type="NCBI Taxonomy" id="167791"/>
    <lineage>
        <taxon>Eukaryota</taxon>
        <taxon>Viridiplantae</taxon>
        <taxon>Streptophyta</taxon>
        <taxon>Embryophyta</taxon>
        <taxon>Tracheophyta</taxon>
        <taxon>Spermatophyta</taxon>
        <taxon>Magnoliopsida</taxon>
        <taxon>eudicotyledons</taxon>
        <taxon>Gunneridae</taxon>
        <taxon>Pentapetalae</taxon>
        <taxon>rosids</taxon>
        <taxon>fabids</taxon>
        <taxon>Fabales</taxon>
        <taxon>Fabaceae</taxon>
        <taxon>Cercidoideae</taxon>
        <taxon>Cercideae</taxon>
        <taxon>Bauhiniinae</taxon>
        <taxon>Bauhinia</taxon>
    </lineage>
</organism>
<evidence type="ECO:0000313" key="1">
    <source>
        <dbReference type="EMBL" id="KAI4322474.1"/>
    </source>
</evidence>
<dbReference type="EMBL" id="CM039434">
    <property type="protein sequence ID" value="KAI4322474.1"/>
    <property type="molecule type" value="Genomic_DNA"/>
</dbReference>
<proteinExistence type="predicted"/>
<protein>
    <submittedName>
        <fullName evidence="1">Uncharacterized protein</fullName>
    </submittedName>
</protein>
<reference evidence="1 2" key="1">
    <citation type="journal article" date="2022" name="DNA Res.">
        <title>Chromosomal-level genome assembly of the orchid tree Bauhinia variegata (Leguminosae; Cercidoideae) supports the allotetraploid origin hypothesis of Bauhinia.</title>
        <authorList>
            <person name="Zhong Y."/>
            <person name="Chen Y."/>
            <person name="Zheng D."/>
            <person name="Pang J."/>
            <person name="Liu Y."/>
            <person name="Luo S."/>
            <person name="Meng S."/>
            <person name="Qian L."/>
            <person name="Wei D."/>
            <person name="Dai S."/>
            <person name="Zhou R."/>
        </authorList>
    </citation>
    <scope>NUCLEOTIDE SEQUENCE [LARGE SCALE GENOMIC DNA]</scope>
    <source>
        <strain evidence="1">BV-YZ2020</strain>
    </source>
</reference>
<accession>A0ACB9MG44</accession>
<keyword evidence="2" id="KW-1185">Reference proteome</keyword>
<dbReference type="Proteomes" id="UP000828941">
    <property type="component" value="Chromosome 9"/>
</dbReference>